<evidence type="ECO:0000313" key="8">
    <source>
        <dbReference type="EMBL" id="KAB6337112.1"/>
    </source>
</evidence>
<keyword evidence="4" id="KW-0798">TonB box</keyword>
<evidence type="ECO:0000256" key="4">
    <source>
        <dbReference type="RuleBase" id="RU003357"/>
    </source>
</evidence>
<dbReference type="AlphaFoldDB" id="A0A6I0Y5Y0"/>
<evidence type="ECO:0000313" key="9">
    <source>
        <dbReference type="Proteomes" id="UP000438288"/>
    </source>
</evidence>
<dbReference type="Pfam" id="PF13715">
    <property type="entry name" value="CarbopepD_reg_2"/>
    <property type="match status" value="1"/>
</dbReference>
<dbReference type="InterPro" id="IPR036942">
    <property type="entry name" value="Beta-barrel_TonB_sf"/>
</dbReference>
<dbReference type="InterPro" id="IPR037066">
    <property type="entry name" value="Plug_dom_sf"/>
</dbReference>
<dbReference type="SUPFAM" id="SSF49464">
    <property type="entry name" value="Carboxypeptidase regulatory domain-like"/>
    <property type="match status" value="1"/>
</dbReference>
<keyword evidence="8" id="KW-0675">Receptor</keyword>
<comment type="similarity">
    <text evidence="4">Belongs to the TonB-dependent receptor family.</text>
</comment>
<proteinExistence type="inferred from homology"/>
<feature type="chain" id="PRO_5030153762" evidence="5">
    <location>
        <begin position="30"/>
        <end position="1052"/>
    </location>
</feature>
<evidence type="ECO:0000259" key="6">
    <source>
        <dbReference type="Pfam" id="PF00593"/>
    </source>
</evidence>
<comment type="caution">
    <text evidence="8">The sequence shown here is derived from an EMBL/GenBank/DDBJ whole genome shotgun (WGS) entry which is preliminary data.</text>
</comment>
<feature type="domain" description="TonB-dependent receptor plug" evidence="7">
    <location>
        <begin position="225"/>
        <end position="311"/>
    </location>
</feature>
<dbReference type="Gene3D" id="3.55.50.30">
    <property type="match status" value="1"/>
</dbReference>
<dbReference type="Proteomes" id="UP000438288">
    <property type="component" value="Unassembled WGS sequence"/>
</dbReference>
<accession>A0A6I0Y5Y0</accession>
<dbReference type="Pfam" id="PF00593">
    <property type="entry name" value="TonB_dep_Rec_b-barrel"/>
    <property type="match status" value="1"/>
</dbReference>
<keyword evidence="3" id="KW-0998">Cell outer membrane</keyword>
<dbReference type="PANTHER" id="PTHR40980">
    <property type="entry name" value="PLUG DOMAIN-CONTAINING PROTEIN"/>
    <property type="match status" value="1"/>
</dbReference>
<dbReference type="SUPFAM" id="SSF56935">
    <property type="entry name" value="Porins"/>
    <property type="match status" value="1"/>
</dbReference>
<dbReference type="Pfam" id="PF07715">
    <property type="entry name" value="Plug"/>
    <property type="match status" value="1"/>
</dbReference>
<comment type="subcellular location">
    <subcellularLocation>
        <location evidence="1 4">Cell outer membrane</location>
    </subcellularLocation>
</comment>
<protein>
    <submittedName>
        <fullName evidence="8">TonB-dependent receptor plug domain-containing protein</fullName>
    </submittedName>
</protein>
<name>A0A6I0Y5Y0_9BACE</name>
<evidence type="ECO:0000256" key="5">
    <source>
        <dbReference type="SAM" id="SignalP"/>
    </source>
</evidence>
<dbReference type="EMBL" id="WDCP01000063">
    <property type="protein sequence ID" value="KAB6337112.1"/>
    <property type="molecule type" value="Genomic_DNA"/>
</dbReference>
<dbReference type="GO" id="GO:0009279">
    <property type="term" value="C:cell outer membrane"/>
    <property type="evidence" value="ECO:0007669"/>
    <property type="project" value="UniProtKB-SubCell"/>
</dbReference>
<evidence type="ECO:0000259" key="7">
    <source>
        <dbReference type="Pfam" id="PF07715"/>
    </source>
</evidence>
<evidence type="ECO:0000256" key="3">
    <source>
        <dbReference type="ARBA" id="ARBA00023237"/>
    </source>
</evidence>
<evidence type="ECO:0000256" key="1">
    <source>
        <dbReference type="ARBA" id="ARBA00004442"/>
    </source>
</evidence>
<dbReference type="InterPro" id="IPR000531">
    <property type="entry name" value="Beta-barrel_TonB"/>
</dbReference>
<dbReference type="Gene3D" id="2.60.40.1120">
    <property type="entry name" value="Carboxypeptidase-like, regulatory domain"/>
    <property type="match status" value="1"/>
</dbReference>
<dbReference type="Gene3D" id="2.40.170.20">
    <property type="entry name" value="TonB-dependent receptor, beta-barrel domain"/>
    <property type="match status" value="1"/>
</dbReference>
<sequence length="1052" mass="117854">MKRSNKKMRLRTGILFLLGMLLLSSVCHASDDQKATSYPAEALELRLNRIAKTYKVEVAFDGKNMKAISVPAATKRNSVEVDLSNSLSNTDYSYKKVSAESYSVYQDDNKNKKSSGKGTITGTVLDKDGFPIPGATVVIAGSNTGTATDIKGNFTLKDVPARTYMVEVSCISYQKMRISDVKVAGGRTTPLDVILQDETEMLNEVVVTATYNKASANALYSKQKTMVAMSDGISADLVKKTSDNNMAQVLRRVSGVTIDNGKYVNVRGMGERYNNVQLNGASLPSTEPNRRNFAFDVIPSGLVDNVTIAKTFTPDLPGEFIGGLIEVQTLAVPSKKFFDISLGTGMNTQSTGKDFLSNKRFKSDWLFGEMNDRQWYAGRSEDEGKIGTQNAALKNTFGMKKFTAMPIQNYSLTFGAPIELGYGHKLGVVAALTYRNEQTTEEYKEMNTITKDSLNGPGKRYKFLTSVGAVANIGWEIQNHKITWRNMFNNRFQHTNLERYIFKYTTAFNTYEQYSVPLRSQLWQTQLEGEHRLFNENLIATWNASYNQVGRTNPDDRYALGNVQGDVEDGLVDWSSTVTSSQFGLEDGHLMYSNLKEKKKSIGLNLEHPFVVKGNKQTIKTGYMGTFRTSNYEQQYLHAMFGNKGEGWDAWKELQESHPELGELYDPKNFASKAIYYAPSGLSGLNEADYYEGKQNIHAAYLMGEFTFFRKLHLTAGVRMEDATTEVQTTIGADRVDSLVSVKKADWLPAATLVYNITDNINARFAYSRTIARPDFRELTPCNYYNVDDRIEVKSRGGLKQSHSDNFDLRLEWYPQAGEVVSVSAFYKKFKDPIEMVTRETMDLRYVLHPFNIDDASVKGIEINLRKSLAFIAPGSFLKDVYVSGNATFLSGDVTYNLERLQNAASGIDREVKTQDRSRPLQGLSPYTVNAGLAYQGKILGAALNYGRNGRKLLFAGDYEKYDQYEASRDVLDLQISARFLKEKLEVKFNASDLLNQDVIVYRNCGYEPGVDPNNDKGYADLTSNMNYNSGDWVLSRIKKGINLSLSVGYKF</sequence>
<dbReference type="Gene3D" id="2.170.130.10">
    <property type="entry name" value="TonB-dependent receptor, plug domain"/>
    <property type="match status" value="1"/>
</dbReference>
<keyword evidence="5" id="KW-0732">Signal</keyword>
<organism evidence="8 9">
    <name type="scientific">Bacteroides xylanisolvens</name>
    <dbReference type="NCBI Taxonomy" id="371601"/>
    <lineage>
        <taxon>Bacteria</taxon>
        <taxon>Pseudomonadati</taxon>
        <taxon>Bacteroidota</taxon>
        <taxon>Bacteroidia</taxon>
        <taxon>Bacteroidales</taxon>
        <taxon>Bacteroidaceae</taxon>
        <taxon>Bacteroides</taxon>
    </lineage>
</organism>
<dbReference type="InterPro" id="IPR012910">
    <property type="entry name" value="Plug_dom"/>
</dbReference>
<keyword evidence="2 4" id="KW-0472">Membrane</keyword>
<dbReference type="PANTHER" id="PTHR40980:SF5">
    <property type="entry name" value="TONB-DEPENDENT RECEPTOR"/>
    <property type="match status" value="1"/>
</dbReference>
<feature type="signal peptide" evidence="5">
    <location>
        <begin position="1"/>
        <end position="29"/>
    </location>
</feature>
<reference evidence="8 9" key="1">
    <citation type="journal article" date="2019" name="Nat. Med.">
        <title>A library of human gut bacterial isolates paired with longitudinal multiomics data enables mechanistic microbiome research.</title>
        <authorList>
            <person name="Poyet M."/>
            <person name="Groussin M."/>
            <person name="Gibbons S.M."/>
            <person name="Avila-Pacheco J."/>
            <person name="Jiang X."/>
            <person name="Kearney S.M."/>
            <person name="Perrotta A.R."/>
            <person name="Berdy B."/>
            <person name="Zhao S."/>
            <person name="Lieberman T.D."/>
            <person name="Swanson P.K."/>
            <person name="Smith M."/>
            <person name="Roesemann S."/>
            <person name="Alexander J.E."/>
            <person name="Rich S.A."/>
            <person name="Livny J."/>
            <person name="Vlamakis H."/>
            <person name="Clish C."/>
            <person name="Bullock K."/>
            <person name="Deik A."/>
            <person name="Scott J."/>
            <person name="Pierce K.A."/>
            <person name="Xavier R.J."/>
            <person name="Alm E.J."/>
        </authorList>
    </citation>
    <scope>NUCLEOTIDE SEQUENCE [LARGE SCALE GENOMIC DNA]</scope>
    <source>
        <strain evidence="8 9">BIOML-A16</strain>
    </source>
</reference>
<evidence type="ECO:0000256" key="2">
    <source>
        <dbReference type="ARBA" id="ARBA00023136"/>
    </source>
</evidence>
<gene>
    <name evidence="8" type="ORF">GAZ43_19925</name>
</gene>
<feature type="domain" description="TonB-dependent receptor-like beta-barrel" evidence="6">
    <location>
        <begin position="560"/>
        <end position="989"/>
    </location>
</feature>
<dbReference type="InterPro" id="IPR008969">
    <property type="entry name" value="CarboxyPept-like_regulatory"/>
</dbReference>